<sequence length="344" mass="37406">MKELKSICKGLFVCLIIGIISKYLGGIFEKVGAATFAIFIGIILGNTVFKDKSYDGGTKFAEKDLLNYSIVLMGANLNIGQILGLGVNGLLFIILQMTLTIIATFYIGKTLKFNRKFSLLMAAGNSVCGSSAVGATSPVIKAEDDDKVMSITIVNVTGTILMILLPFITMALYNNDVLHSSAMIGGILQSVGQVIGSAKFISEDVVNLATVFKILRIIMIVVVVIVFEKINNSEESKTESKVEENVKNKEKGRLASKLKKINIPWFIYGFFVVCIFYTLGLIPDVVSKIFKWISGNFEIIALAGIGMRVKFKDLVKEGPKGMLYGGLVGICQIIFAIILISILL</sequence>
<keyword evidence="6 7" id="KW-0472">Membrane</keyword>
<dbReference type="Pfam" id="PF03601">
    <property type="entry name" value="Cons_hypoth698"/>
    <property type="match status" value="1"/>
</dbReference>
<evidence type="ECO:0000256" key="7">
    <source>
        <dbReference type="SAM" id="Phobius"/>
    </source>
</evidence>
<comment type="caution">
    <text evidence="8">The sequence shown here is derived from an EMBL/GenBank/DDBJ whole genome shotgun (WGS) entry which is preliminary data.</text>
</comment>
<dbReference type="OrthoDB" id="9811391at2"/>
<comment type="subcellular location">
    <subcellularLocation>
        <location evidence="1">Cell membrane</location>
        <topology evidence="1">Multi-pass membrane protein</topology>
    </subcellularLocation>
</comment>
<evidence type="ECO:0000256" key="4">
    <source>
        <dbReference type="ARBA" id="ARBA00022692"/>
    </source>
</evidence>
<evidence type="ECO:0000256" key="1">
    <source>
        <dbReference type="ARBA" id="ARBA00004651"/>
    </source>
</evidence>
<reference evidence="8 9" key="1">
    <citation type="submission" date="2019-04" db="EMBL/GenBank/DDBJ databases">
        <title>Microbes associate with the intestines of laboratory mice.</title>
        <authorList>
            <person name="Navarre W."/>
            <person name="Wong E."/>
            <person name="Huang K."/>
            <person name="Tropini C."/>
            <person name="Ng K."/>
            <person name="Yu B."/>
        </authorList>
    </citation>
    <scope>NUCLEOTIDE SEQUENCE [LARGE SCALE GENOMIC DNA]</scope>
    <source>
        <strain evidence="8 9">NM50_B9-20</strain>
    </source>
</reference>
<feature type="transmembrane region" description="Helical" evidence="7">
    <location>
        <begin position="321"/>
        <end position="343"/>
    </location>
</feature>
<feature type="transmembrane region" description="Helical" evidence="7">
    <location>
        <begin position="208"/>
        <end position="227"/>
    </location>
</feature>
<feature type="transmembrane region" description="Helical" evidence="7">
    <location>
        <begin position="89"/>
        <end position="107"/>
    </location>
</feature>
<dbReference type="PANTHER" id="PTHR30106">
    <property type="entry name" value="INNER MEMBRANE PROTEIN YEIH-RELATED"/>
    <property type="match status" value="1"/>
</dbReference>
<evidence type="ECO:0000256" key="3">
    <source>
        <dbReference type="ARBA" id="ARBA00022475"/>
    </source>
</evidence>
<dbReference type="PANTHER" id="PTHR30106:SF2">
    <property type="entry name" value="UPF0324 INNER MEMBRANE PROTEIN YEIH"/>
    <property type="match status" value="1"/>
</dbReference>
<keyword evidence="3" id="KW-1003">Cell membrane</keyword>
<evidence type="ECO:0000256" key="5">
    <source>
        <dbReference type="ARBA" id="ARBA00022989"/>
    </source>
</evidence>
<protein>
    <submittedName>
        <fullName evidence="8">Putative sulfate exporter family transporter</fullName>
    </submittedName>
</protein>
<evidence type="ECO:0000313" key="8">
    <source>
        <dbReference type="EMBL" id="TGY43611.1"/>
    </source>
</evidence>
<feature type="transmembrane region" description="Helical" evidence="7">
    <location>
        <begin position="31"/>
        <end position="49"/>
    </location>
</feature>
<evidence type="ECO:0000256" key="2">
    <source>
        <dbReference type="ARBA" id="ARBA00007977"/>
    </source>
</evidence>
<dbReference type="EMBL" id="SRYR01000001">
    <property type="protein sequence ID" value="TGY43611.1"/>
    <property type="molecule type" value="Genomic_DNA"/>
</dbReference>
<proteinExistence type="inferred from homology"/>
<evidence type="ECO:0000256" key="6">
    <source>
        <dbReference type="ARBA" id="ARBA00023136"/>
    </source>
</evidence>
<accession>A0A4S2DRE5</accession>
<feature type="transmembrane region" description="Helical" evidence="7">
    <location>
        <begin position="263"/>
        <end position="283"/>
    </location>
</feature>
<feature type="transmembrane region" description="Helical" evidence="7">
    <location>
        <begin position="152"/>
        <end position="173"/>
    </location>
</feature>
<feature type="transmembrane region" description="Helical" evidence="7">
    <location>
        <begin position="7"/>
        <end position="25"/>
    </location>
</feature>
<dbReference type="RefSeq" id="WP_136004083.1">
    <property type="nucleotide sequence ID" value="NZ_SRYR01000001.1"/>
</dbReference>
<gene>
    <name evidence="8" type="ORF">E5347_02010</name>
</gene>
<evidence type="ECO:0000313" key="9">
    <source>
        <dbReference type="Proteomes" id="UP000306888"/>
    </source>
</evidence>
<dbReference type="Proteomes" id="UP000306888">
    <property type="component" value="Unassembled WGS sequence"/>
</dbReference>
<keyword evidence="5 7" id="KW-1133">Transmembrane helix</keyword>
<organism evidence="8 9">
    <name type="scientific">Clostridium sartagoforme</name>
    <dbReference type="NCBI Taxonomy" id="84031"/>
    <lineage>
        <taxon>Bacteria</taxon>
        <taxon>Bacillati</taxon>
        <taxon>Bacillota</taxon>
        <taxon>Clostridia</taxon>
        <taxon>Eubacteriales</taxon>
        <taxon>Clostridiaceae</taxon>
        <taxon>Clostridium</taxon>
    </lineage>
</organism>
<feature type="transmembrane region" description="Helical" evidence="7">
    <location>
        <begin position="119"/>
        <end position="140"/>
    </location>
</feature>
<dbReference type="AlphaFoldDB" id="A0A4S2DRE5"/>
<keyword evidence="4 7" id="KW-0812">Transmembrane</keyword>
<name>A0A4S2DRE5_9CLOT</name>
<dbReference type="GO" id="GO:0005886">
    <property type="term" value="C:plasma membrane"/>
    <property type="evidence" value="ECO:0007669"/>
    <property type="project" value="UniProtKB-SubCell"/>
</dbReference>
<keyword evidence="9" id="KW-1185">Reference proteome</keyword>
<comment type="similarity">
    <text evidence="2">Belongs to the UPF0324 family.</text>
</comment>
<dbReference type="InterPro" id="IPR018383">
    <property type="entry name" value="UPF0324_pro"/>
</dbReference>